<protein>
    <submittedName>
        <fullName evidence="2">Glutamate synthase (NADPH), homotetrameric</fullName>
    </submittedName>
</protein>
<name>A0A2T4TVW5_9BACT</name>
<keyword evidence="3" id="KW-1185">Reference proteome</keyword>
<dbReference type="InterPro" id="IPR036188">
    <property type="entry name" value="FAD/NAD-bd_sf"/>
</dbReference>
<dbReference type="InterPro" id="IPR006004">
    <property type="entry name" value="SudA-like"/>
</dbReference>
<dbReference type="Pfam" id="PF07992">
    <property type="entry name" value="Pyr_redox_2"/>
    <property type="match status" value="1"/>
</dbReference>
<dbReference type="RefSeq" id="WP_107563569.1">
    <property type="nucleotide sequence ID" value="NZ_NVQC01000028.1"/>
</dbReference>
<dbReference type="InterPro" id="IPR009051">
    <property type="entry name" value="Helical_ferredxn"/>
</dbReference>
<gene>
    <name evidence="2" type="primary">gltA</name>
    <name evidence="2" type="ORF">CLG94_11155</name>
</gene>
<sequence length="500" mass="55124">MAEATKGLSSKERIKKPRNLMPLHPAELRILSWTEVPIGYSREQAMDEAIRCIQCKKPECVPACPVGIDIPAFIKLVEAGDIAGAAGKIRETNFLPAACGRVCPQDKQCEAVCIVGKKNDPVGIGNLERYVADYEREHKLDRTPVIPPPTGKRVAIIGAGPAGLTCAYELRTRGHEITVFEAFHRGGGVMVYGIPRFRLPLEVIDEDLKLLEDMGVEFVYNMVIGKILTIEDLLEKEGFDAVFIGTGAGLPKMLGIPGENLNGVYSANEYLTRIYLMNANEFPRASTPLYQGKKMAVIGAGNTAMDVLRTGKRLGADVTCYYRRSHEEAPARTEELEHAEQEFIDFKWLSSPVEFIGDERYFVKAIKCEVMRLSEPDESGRRKPLPTGEYFIDEVDTVVFSLGCEVNPVIPSMTPGLRVNKWGVVMVDHTTYHTSKKGVFAGGDVVTGGSTVILAMGQAKQAAGYVHEYLMGQFNYELNISTDPNAPGVQWEGRFAKGKR</sequence>
<evidence type="ECO:0000259" key="1">
    <source>
        <dbReference type="PROSITE" id="PS51379"/>
    </source>
</evidence>
<evidence type="ECO:0000313" key="3">
    <source>
        <dbReference type="Proteomes" id="UP000241436"/>
    </source>
</evidence>
<dbReference type="Gene3D" id="3.50.50.60">
    <property type="entry name" value="FAD/NAD(P)-binding domain"/>
    <property type="match status" value="2"/>
</dbReference>
<reference evidence="2 3" key="1">
    <citation type="submission" date="2017-09" db="EMBL/GenBank/DDBJ databases">
        <title>Bloom of a denitrifying methanotroph, Candidatus Methylomirabilis limnetica, in a deep stratified lake.</title>
        <authorList>
            <person name="Graf J.S."/>
            <person name="Marchant H.K."/>
            <person name="Tienken D."/>
            <person name="Hach P.F."/>
            <person name="Brand A."/>
            <person name="Schubert C.J."/>
            <person name="Kuypers M.M."/>
            <person name="Milucka J."/>
        </authorList>
    </citation>
    <scope>NUCLEOTIDE SEQUENCE [LARGE SCALE GENOMIC DNA]</scope>
    <source>
        <strain evidence="2 3">Zug</strain>
    </source>
</reference>
<dbReference type="Proteomes" id="UP000241436">
    <property type="component" value="Unassembled WGS sequence"/>
</dbReference>
<evidence type="ECO:0000313" key="2">
    <source>
        <dbReference type="EMBL" id="PTL35250.1"/>
    </source>
</evidence>
<proteinExistence type="predicted"/>
<organism evidence="2 3">
    <name type="scientific">Candidatus Methylomirabilis limnetica</name>
    <dbReference type="NCBI Taxonomy" id="2033718"/>
    <lineage>
        <taxon>Bacteria</taxon>
        <taxon>Candidatus Methylomirabilota</taxon>
        <taxon>Candidatus Methylomirabilia</taxon>
        <taxon>Candidatus Methylomirabilales</taxon>
        <taxon>Candidatus Methylomirabilaceae</taxon>
        <taxon>Candidatus Methylomirabilis</taxon>
    </lineage>
</organism>
<dbReference type="NCBIfam" id="TIGR01316">
    <property type="entry name" value="gltA"/>
    <property type="match status" value="1"/>
</dbReference>
<dbReference type="OrthoDB" id="9803192at2"/>
<dbReference type="PANTHER" id="PTHR42783:SF3">
    <property type="entry name" value="GLUTAMATE SYNTHASE [NADPH] SMALL CHAIN-RELATED"/>
    <property type="match status" value="1"/>
</dbReference>
<comment type="caution">
    <text evidence="2">The sequence shown here is derived from an EMBL/GenBank/DDBJ whole genome shotgun (WGS) entry which is preliminary data.</text>
</comment>
<dbReference type="Pfam" id="PF14691">
    <property type="entry name" value="Fer4_20"/>
    <property type="match status" value="1"/>
</dbReference>
<dbReference type="AlphaFoldDB" id="A0A2T4TVW5"/>
<dbReference type="GO" id="GO:0016491">
    <property type="term" value="F:oxidoreductase activity"/>
    <property type="evidence" value="ECO:0007669"/>
    <property type="project" value="InterPro"/>
</dbReference>
<dbReference type="PROSITE" id="PS51379">
    <property type="entry name" value="4FE4S_FER_2"/>
    <property type="match status" value="1"/>
</dbReference>
<dbReference type="SUPFAM" id="SSF46548">
    <property type="entry name" value="alpha-helical ferredoxin"/>
    <property type="match status" value="1"/>
</dbReference>
<dbReference type="PRINTS" id="PR00419">
    <property type="entry name" value="ADXRDTASE"/>
</dbReference>
<dbReference type="GO" id="GO:0051536">
    <property type="term" value="F:iron-sulfur cluster binding"/>
    <property type="evidence" value="ECO:0007669"/>
    <property type="project" value="InterPro"/>
</dbReference>
<dbReference type="InterPro" id="IPR017896">
    <property type="entry name" value="4Fe4S_Fe-S-bd"/>
</dbReference>
<dbReference type="InterPro" id="IPR028261">
    <property type="entry name" value="DPD_II"/>
</dbReference>
<reference evidence="3" key="2">
    <citation type="journal article" date="2018" name="Environ. Microbiol.">
        <title>Bloom of a denitrifying methanotroph, 'Candidatus Methylomirabilis limnetica', in a deep stratified lake.</title>
        <authorList>
            <person name="Graf J.S."/>
            <person name="Mayr M.J."/>
            <person name="Marchant H.K."/>
            <person name="Tienken D."/>
            <person name="Hach P.F."/>
            <person name="Brand A."/>
            <person name="Schubert C.J."/>
            <person name="Kuypers M.M."/>
            <person name="Milucka J."/>
        </authorList>
    </citation>
    <scope>NUCLEOTIDE SEQUENCE [LARGE SCALE GENOMIC DNA]</scope>
    <source>
        <strain evidence="3">Zug</strain>
    </source>
</reference>
<dbReference type="Gene3D" id="1.10.1060.10">
    <property type="entry name" value="Alpha-helical ferredoxin"/>
    <property type="match status" value="1"/>
</dbReference>
<dbReference type="SUPFAM" id="SSF51971">
    <property type="entry name" value="Nucleotide-binding domain"/>
    <property type="match status" value="2"/>
</dbReference>
<dbReference type="InterPro" id="IPR023753">
    <property type="entry name" value="FAD/NAD-binding_dom"/>
</dbReference>
<accession>A0A2T4TVW5</accession>
<dbReference type="EMBL" id="NVQC01000028">
    <property type="protein sequence ID" value="PTL35250.1"/>
    <property type="molecule type" value="Genomic_DNA"/>
</dbReference>
<feature type="domain" description="4Fe-4S ferredoxin-type" evidence="1">
    <location>
        <begin position="42"/>
        <end position="73"/>
    </location>
</feature>
<dbReference type="PANTHER" id="PTHR42783">
    <property type="entry name" value="GLUTAMATE SYNTHASE [NADPH] SMALL CHAIN"/>
    <property type="match status" value="1"/>
</dbReference>